<accession>A0A919NGS1</accession>
<dbReference type="GO" id="GO:0005829">
    <property type="term" value="C:cytosol"/>
    <property type="evidence" value="ECO:0007669"/>
    <property type="project" value="UniProtKB-ARBA"/>
</dbReference>
<dbReference type="Proteomes" id="UP000623608">
    <property type="component" value="Unassembled WGS sequence"/>
</dbReference>
<dbReference type="InterPro" id="IPR025139">
    <property type="entry name" value="DUF4062"/>
</dbReference>
<protein>
    <recommendedName>
        <fullName evidence="6">WD40 repeat protein</fullName>
    </recommendedName>
</protein>
<dbReference type="AlphaFoldDB" id="A0A919NGS1"/>
<evidence type="ECO:0000313" key="4">
    <source>
        <dbReference type="EMBL" id="GIF17834.1"/>
    </source>
</evidence>
<keyword evidence="5" id="KW-1185">Reference proteome</keyword>
<evidence type="ECO:0000256" key="1">
    <source>
        <dbReference type="PROSITE-ProRule" id="PRU00221"/>
    </source>
</evidence>
<dbReference type="SUPFAM" id="SSF50998">
    <property type="entry name" value="Quinoprotein alcohol dehydrogenase-like"/>
    <property type="match status" value="2"/>
</dbReference>
<dbReference type="EMBL" id="BOMY01000002">
    <property type="protein sequence ID" value="GIF17834.1"/>
    <property type="molecule type" value="Genomic_DNA"/>
</dbReference>
<dbReference type="Pfam" id="PF13271">
    <property type="entry name" value="DUF4062"/>
    <property type="match status" value="1"/>
</dbReference>
<dbReference type="PROSITE" id="PS50294">
    <property type="entry name" value="WD_REPEATS_REGION"/>
    <property type="match status" value="1"/>
</dbReference>
<dbReference type="GO" id="GO:0043531">
    <property type="term" value="F:ADP binding"/>
    <property type="evidence" value="ECO:0007669"/>
    <property type="project" value="InterPro"/>
</dbReference>
<dbReference type="Gene3D" id="1.25.40.370">
    <property type="match status" value="1"/>
</dbReference>
<gene>
    <name evidence="4" type="ORF">Ate02nite_05640</name>
</gene>
<dbReference type="PROSITE" id="PS50082">
    <property type="entry name" value="WD_REPEATS_2"/>
    <property type="match status" value="2"/>
</dbReference>
<feature type="domain" description="DUF4062" evidence="3">
    <location>
        <begin position="7"/>
        <end position="70"/>
    </location>
</feature>
<evidence type="ECO:0000259" key="3">
    <source>
        <dbReference type="Pfam" id="PF13271"/>
    </source>
</evidence>
<dbReference type="InterPro" id="IPR001680">
    <property type="entry name" value="WD40_rpt"/>
</dbReference>
<organism evidence="4 5">
    <name type="scientific">Paractinoplanes tereljensis</name>
    <dbReference type="NCBI Taxonomy" id="571912"/>
    <lineage>
        <taxon>Bacteria</taxon>
        <taxon>Bacillati</taxon>
        <taxon>Actinomycetota</taxon>
        <taxon>Actinomycetes</taxon>
        <taxon>Micromonosporales</taxon>
        <taxon>Micromonosporaceae</taxon>
        <taxon>Paractinoplanes</taxon>
    </lineage>
</organism>
<feature type="domain" description="NB-ARC" evidence="2">
    <location>
        <begin position="168"/>
        <end position="284"/>
    </location>
</feature>
<name>A0A919NGS1_9ACTN</name>
<dbReference type="InterPro" id="IPR027417">
    <property type="entry name" value="P-loop_NTPase"/>
</dbReference>
<evidence type="ECO:0000313" key="5">
    <source>
        <dbReference type="Proteomes" id="UP000623608"/>
    </source>
</evidence>
<dbReference type="InterPro" id="IPR002182">
    <property type="entry name" value="NB-ARC"/>
</dbReference>
<dbReference type="SUPFAM" id="SSF50978">
    <property type="entry name" value="WD40 repeat-like"/>
    <property type="match status" value="1"/>
</dbReference>
<proteinExistence type="predicted"/>
<feature type="repeat" description="WD" evidence="1">
    <location>
        <begin position="910"/>
        <end position="942"/>
    </location>
</feature>
<dbReference type="PRINTS" id="PR00364">
    <property type="entry name" value="DISEASERSIST"/>
</dbReference>
<dbReference type="Pfam" id="PF00931">
    <property type="entry name" value="NB-ARC"/>
    <property type="match status" value="1"/>
</dbReference>
<dbReference type="Gene3D" id="3.40.50.300">
    <property type="entry name" value="P-loop containing nucleotide triphosphate hydrolases"/>
    <property type="match status" value="1"/>
</dbReference>
<dbReference type="Gene3D" id="2.130.10.10">
    <property type="entry name" value="YVTN repeat-like/Quinoprotein amine dehydrogenase"/>
    <property type="match status" value="4"/>
</dbReference>
<dbReference type="InterPro" id="IPR036388">
    <property type="entry name" value="WH-like_DNA-bd_sf"/>
</dbReference>
<reference evidence="4" key="1">
    <citation type="submission" date="2021-01" db="EMBL/GenBank/DDBJ databases">
        <title>Whole genome shotgun sequence of Actinoplanes tereljensis NBRC 105297.</title>
        <authorList>
            <person name="Komaki H."/>
            <person name="Tamura T."/>
        </authorList>
    </citation>
    <scope>NUCLEOTIDE SEQUENCE</scope>
    <source>
        <strain evidence="4">NBRC 105297</strain>
    </source>
</reference>
<sequence length="1277" mass="136304">MIAAEVAVARAGHAVADMKYFTARDSLPSEVCREAVRKADVYVLIAGSRYGSPVRDNPVESYTELEFRVAGEKGLPRLVFLVDDSAAVEPRQQEFHDRLGDSGLTLAAAGNPARLETLLFQALTELAASPPVWSVPALHGNEVARPALAAAVTEAVLAADAGLVGVTTGLVGAGGFGKTTLARMVAHDPAVRAAFPDGVAWLTVGEDAAGPALAAAITSVAKLFDPAAPEVTDPLTAGTILDRALAGRRALLIVDDVWAAEQVEPFRLGGDGVRLFTTRQRDVLPAGTASIRVDQMTAAEARLMIDVAGVPAGLIEEALTATGRWPVLLALVDGALRDGVEHGGDPAAEMREVLGALHADGITVLDVGDAGSRATAVARTIGASLRRLTDDECSRYLELAVFGEDVTIPGEVVARLWAYTGGWSLFRSRRFCARLYGQGLLADYRRDPDEAQLHDVVRAYLRHRTSERRAELDRAMVEAHRTLAVEGWSSLAAEHAYLWSWLPAHLRGAGLDGELSDLLDDPQWQVGKLERVGPAALEADLLLGDRQGLAAIVGRNAHLLGPLDSPGARAATLASRMPPGSEFNRVRDGLRSTIPGPYLRPVLPLADVADATLIRVVPQHDDVTSMLIGPDGSWLAIAGTDPAIRLLHTENGALQHVLTGGEGPPNALAAAANGAWLAAGDQAGVIRLWDPRTGALSRSLHCGPDRVAALAAAPDGTWLAAAWPDGIVQLWDSHDGRLRHKLHRPDRHPRTEVTGLFAGPDGRWLALTTTHGMHVWDPGTGQLRHAPPSSRSAVVILAIDPVGAWVATADRDGRTRVWNTANWTVAANLEGRATSAAVPADGGWLAVACRGGVLAIWDPATWVDPIRVPDSRRIGALAAAPDGTWLAGTGDGDDALCLWPADRWDEPALLTGHTGEVHALVAAPDSGWLATAAEDGTVRFWDPTPALDRRNDMSYKTEWLTASSVSPAGRVAVGLESGEVRLWNLQSGIREHLHTGQDGYRLKVDAVALDPNGTWVASTHSNTVRIAYRLTNRSHQVIPTQGWVRFLVAGPDGSWLATAGNGVEIWDSQQGQRLAIHLRRASWITACAVARDGGAFAVAYGQGRICVWQNPLASPVQLNRDLRTDPPIMAIAPDGSWLATVEDAGRIQLWNTTDGSPRLAITDPFAWPSVPAIATDGNWLAIISDCRLLVWDTISGRLLQTLDLGATDPTVLSATSTGLLCAAGSDQIIQVWDLRAGRLLTQLRVEEELERIHTSQNWIVAAGDRHIYFLELAELVR</sequence>
<evidence type="ECO:0008006" key="6">
    <source>
        <dbReference type="Google" id="ProtNLM"/>
    </source>
</evidence>
<evidence type="ECO:0000259" key="2">
    <source>
        <dbReference type="Pfam" id="PF00931"/>
    </source>
</evidence>
<dbReference type="InterPro" id="IPR036322">
    <property type="entry name" value="WD40_repeat_dom_sf"/>
</dbReference>
<dbReference type="PANTHER" id="PTHR19879">
    <property type="entry name" value="TRANSCRIPTION INITIATION FACTOR TFIID"/>
    <property type="match status" value="1"/>
</dbReference>
<dbReference type="PANTHER" id="PTHR19879:SF9">
    <property type="entry name" value="TRANSCRIPTION INITIATION FACTOR TFIID SUBUNIT 5"/>
    <property type="match status" value="1"/>
</dbReference>
<dbReference type="SMART" id="SM00320">
    <property type="entry name" value="WD40"/>
    <property type="match status" value="15"/>
</dbReference>
<feature type="repeat" description="WD" evidence="1">
    <location>
        <begin position="700"/>
        <end position="741"/>
    </location>
</feature>
<keyword evidence="1" id="KW-0853">WD repeat</keyword>
<dbReference type="Gene3D" id="1.10.10.10">
    <property type="entry name" value="Winged helix-like DNA-binding domain superfamily/Winged helix DNA-binding domain"/>
    <property type="match status" value="1"/>
</dbReference>
<comment type="caution">
    <text evidence="4">The sequence shown here is derived from an EMBL/GenBank/DDBJ whole genome shotgun (WGS) entry which is preliminary data.</text>
</comment>
<dbReference type="SUPFAM" id="SSF52540">
    <property type="entry name" value="P-loop containing nucleoside triphosphate hydrolases"/>
    <property type="match status" value="1"/>
</dbReference>
<dbReference type="InterPro" id="IPR011047">
    <property type="entry name" value="Quinoprotein_ADH-like_sf"/>
</dbReference>
<dbReference type="Pfam" id="PF00400">
    <property type="entry name" value="WD40"/>
    <property type="match status" value="4"/>
</dbReference>
<dbReference type="InterPro" id="IPR015943">
    <property type="entry name" value="WD40/YVTN_repeat-like_dom_sf"/>
</dbReference>